<proteinExistence type="predicted"/>
<dbReference type="Proteomes" id="UP000319716">
    <property type="component" value="Unassembled WGS sequence"/>
</dbReference>
<sequence>MSWPRLKAEGLWRLRDRASLMRAKRDPADSCLSEEARGAPAASE</sequence>
<comment type="caution">
    <text evidence="2">The sequence shown here is derived from an EMBL/GenBank/DDBJ whole genome shotgun (WGS) entry which is preliminary data.</text>
</comment>
<evidence type="ECO:0000256" key="1">
    <source>
        <dbReference type="SAM" id="MobiDB-lite"/>
    </source>
</evidence>
<accession>A0A4Y1ZFR2</accession>
<protein>
    <submittedName>
        <fullName evidence="2">Uncharacterized protein</fullName>
    </submittedName>
</protein>
<evidence type="ECO:0000313" key="2">
    <source>
        <dbReference type="EMBL" id="GAY78012.1"/>
    </source>
</evidence>
<reference evidence="2 3" key="1">
    <citation type="submission" date="2017-11" db="EMBL/GenBank/DDBJ databases">
        <title>Draft Genome Sequence of Sporolactobacillus inulinus NBRC 111894 Isolated from Koso, a Japanese Sugar-Vegetable Fermented Beverage.</title>
        <authorList>
            <person name="Chiou T.Y."/>
            <person name="Oshima K."/>
            <person name="Suda W."/>
            <person name="Hattori M."/>
            <person name="Takahashi T."/>
        </authorList>
    </citation>
    <scope>NUCLEOTIDE SEQUENCE [LARGE SCALE GENOMIC DNA]</scope>
    <source>
        <strain evidence="2 3">NBRC111894</strain>
    </source>
</reference>
<gene>
    <name evidence="2" type="ORF">NBRC111894_3566</name>
</gene>
<organism evidence="2 3">
    <name type="scientific">Sporolactobacillus inulinus</name>
    <dbReference type="NCBI Taxonomy" id="2078"/>
    <lineage>
        <taxon>Bacteria</taxon>
        <taxon>Bacillati</taxon>
        <taxon>Bacillota</taxon>
        <taxon>Bacilli</taxon>
        <taxon>Bacillales</taxon>
        <taxon>Sporolactobacillaceae</taxon>
        <taxon>Sporolactobacillus</taxon>
    </lineage>
</organism>
<feature type="region of interest" description="Disordered" evidence="1">
    <location>
        <begin position="22"/>
        <end position="44"/>
    </location>
</feature>
<dbReference type="AlphaFoldDB" id="A0A4Y1ZFR2"/>
<evidence type="ECO:0000313" key="3">
    <source>
        <dbReference type="Proteomes" id="UP000319716"/>
    </source>
</evidence>
<name>A0A4Y1ZFR2_9BACL</name>
<dbReference type="EMBL" id="BEXB01000037">
    <property type="protein sequence ID" value="GAY78012.1"/>
    <property type="molecule type" value="Genomic_DNA"/>
</dbReference>